<feature type="active site" description="Proton donor; for delta-elimination activity" evidence="15">
    <location>
        <position position="263"/>
    </location>
</feature>
<dbReference type="RefSeq" id="WP_054746133.1">
    <property type="nucleotide sequence ID" value="NZ_AZCV01000006.1"/>
</dbReference>
<evidence type="ECO:0000256" key="13">
    <source>
        <dbReference type="ARBA" id="ARBA00023295"/>
    </source>
</evidence>
<dbReference type="NCBIfam" id="NF002211">
    <property type="entry name" value="PRK01103.1"/>
    <property type="match status" value="1"/>
</dbReference>
<evidence type="ECO:0000259" key="16">
    <source>
        <dbReference type="PROSITE" id="PS51066"/>
    </source>
</evidence>
<organism evidence="18 19">
    <name type="scientific">Amylolactobacillus amylotrophicus DSM 20534</name>
    <dbReference type="NCBI Taxonomy" id="1423722"/>
    <lineage>
        <taxon>Bacteria</taxon>
        <taxon>Bacillati</taxon>
        <taxon>Bacillota</taxon>
        <taxon>Bacilli</taxon>
        <taxon>Lactobacillales</taxon>
        <taxon>Lactobacillaceae</taxon>
        <taxon>Amylolactobacillus</taxon>
    </lineage>
</organism>
<feature type="active site" description="Proton donor" evidence="15">
    <location>
        <position position="3"/>
    </location>
</feature>
<dbReference type="GO" id="GO:0140078">
    <property type="term" value="F:class I DNA-(apurinic or apyrimidinic site) endonuclease activity"/>
    <property type="evidence" value="ECO:0007669"/>
    <property type="project" value="UniProtKB-EC"/>
</dbReference>
<keyword evidence="13 15" id="KW-0326">Glycosidase</keyword>
<evidence type="ECO:0000256" key="11">
    <source>
        <dbReference type="ARBA" id="ARBA00023239"/>
    </source>
</evidence>
<dbReference type="Pfam" id="PF01149">
    <property type="entry name" value="Fapy_DNA_glyco"/>
    <property type="match status" value="1"/>
</dbReference>
<keyword evidence="5 15" id="KW-0227">DNA damage</keyword>
<dbReference type="GO" id="GO:0003684">
    <property type="term" value="F:damaged DNA binding"/>
    <property type="evidence" value="ECO:0007669"/>
    <property type="project" value="InterPro"/>
</dbReference>
<comment type="function">
    <text evidence="15">Involved in base excision repair of DNA damaged by oxidation or by mutagenic agents. Acts as DNA glycosylase that recognizes and removes damaged bases. Has a preference for oxidized purines, such as 7,8-dihydro-8-oxoguanine (8-oxoG). Has AP (apurinic/apyrimidinic) lyase activity and introduces nicks in the DNA strand. Cleaves the DNA backbone by beta-delta elimination to generate a single-strand break at the site of the removed base with both 3'- and 5'-phosphates.</text>
</comment>
<dbReference type="Proteomes" id="UP000050909">
    <property type="component" value="Unassembled WGS sequence"/>
</dbReference>
<dbReference type="SUPFAM" id="SSF46946">
    <property type="entry name" value="S13-like H2TH domain"/>
    <property type="match status" value="1"/>
</dbReference>
<dbReference type="GO" id="GO:0034039">
    <property type="term" value="F:8-oxo-7,8-dihydroguanine DNA N-glycosylase activity"/>
    <property type="evidence" value="ECO:0007669"/>
    <property type="project" value="TreeGrafter"/>
</dbReference>
<dbReference type="SMART" id="SM01232">
    <property type="entry name" value="H2TH"/>
    <property type="match status" value="1"/>
</dbReference>
<dbReference type="SUPFAM" id="SSF57716">
    <property type="entry name" value="Glucocorticoid receptor-like (DNA-binding domain)"/>
    <property type="match status" value="1"/>
</dbReference>
<feature type="active site" description="Schiff-base intermediate with DNA" evidence="15">
    <location>
        <position position="2"/>
    </location>
</feature>
<keyword evidence="4 15" id="KW-0479">Metal-binding</keyword>
<keyword evidence="12 15" id="KW-0511">Multifunctional enzyme</keyword>
<evidence type="ECO:0000256" key="7">
    <source>
        <dbReference type="ARBA" id="ARBA00022801"/>
    </source>
</evidence>
<comment type="similarity">
    <text evidence="2 15">Belongs to the FPG family.</text>
</comment>
<keyword evidence="10 15" id="KW-0234">DNA repair</keyword>
<evidence type="ECO:0000256" key="2">
    <source>
        <dbReference type="ARBA" id="ARBA00009409"/>
    </source>
</evidence>
<name>A0A0R1GTI9_9LACO</name>
<dbReference type="PANTHER" id="PTHR22993">
    <property type="entry name" value="FORMAMIDOPYRIMIDINE-DNA GLYCOSYLASE"/>
    <property type="match status" value="1"/>
</dbReference>
<evidence type="ECO:0000256" key="1">
    <source>
        <dbReference type="ARBA" id="ARBA00001668"/>
    </source>
</evidence>
<keyword evidence="11 15" id="KW-0456">Lyase</keyword>
<dbReference type="InterPro" id="IPR020629">
    <property type="entry name" value="FPG_Glyclase"/>
</dbReference>
<feature type="binding site" evidence="15">
    <location>
        <position position="111"/>
    </location>
    <ligand>
        <name>DNA</name>
        <dbReference type="ChEBI" id="CHEBI:16991"/>
    </ligand>
</feature>
<dbReference type="Gene3D" id="1.10.8.50">
    <property type="match status" value="1"/>
</dbReference>
<dbReference type="GO" id="GO:0006284">
    <property type="term" value="P:base-excision repair"/>
    <property type="evidence" value="ECO:0007669"/>
    <property type="project" value="InterPro"/>
</dbReference>
<dbReference type="HAMAP" id="MF_00103">
    <property type="entry name" value="Fapy_DNA_glycosyl"/>
    <property type="match status" value="1"/>
</dbReference>
<gene>
    <name evidence="15" type="primary">mutM</name>
    <name evidence="15" type="synonym">fpg</name>
    <name evidence="18" type="ORF">FC62_GL001394</name>
</gene>
<feature type="active site" description="Proton donor; for beta-elimination activity" evidence="15">
    <location>
        <position position="58"/>
    </location>
</feature>
<evidence type="ECO:0000256" key="6">
    <source>
        <dbReference type="ARBA" id="ARBA00022771"/>
    </source>
</evidence>
<evidence type="ECO:0000313" key="19">
    <source>
        <dbReference type="Proteomes" id="UP000050909"/>
    </source>
</evidence>
<dbReference type="SUPFAM" id="SSF81624">
    <property type="entry name" value="N-terminal domain of MutM-like DNA repair proteins"/>
    <property type="match status" value="1"/>
</dbReference>
<accession>A0A0R1GTI9</accession>
<feature type="domain" description="Formamidopyrimidine-DNA glycosylase catalytic" evidence="17">
    <location>
        <begin position="2"/>
        <end position="114"/>
    </location>
</feature>
<keyword evidence="6 15" id="KW-0863">Zinc-finger</keyword>
<dbReference type="Pfam" id="PF06827">
    <property type="entry name" value="zf-FPG_IleRS"/>
    <property type="match status" value="1"/>
</dbReference>
<dbReference type="AlphaFoldDB" id="A0A0R1GTI9"/>
<dbReference type="Gene3D" id="3.20.190.10">
    <property type="entry name" value="MutM-like, N-terminal"/>
    <property type="match status" value="1"/>
</dbReference>
<comment type="subunit">
    <text evidence="3 15">Monomer.</text>
</comment>
<dbReference type="GO" id="GO:0003690">
    <property type="term" value="F:double-stranded DNA binding"/>
    <property type="evidence" value="ECO:0007669"/>
    <property type="project" value="UniProtKB-ARBA"/>
</dbReference>
<dbReference type="InterPro" id="IPR000214">
    <property type="entry name" value="Znf_DNA_glyclase/AP_lyase"/>
</dbReference>
<dbReference type="PROSITE" id="PS01242">
    <property type="entry name" value="ZF_FPG_1"/>
    <property type="match status" value="1"/>
</dbReference>
<comment type="catalytic activity">
    <reaction evidence="14 15">
        <text>2'-deoxyribonucleotide-(2'-deoxyribose 5'-phosphate)-2'-deoxyribonucleotide-DNA = a 3'-end 2'-deoxyribonucleotide-(2,3-dehydro-2,3-deoxyribose 5'-phosphate)-DNA + a 5'-end 5'-phospho-2'-deoxyribonucleoside-DNA + H(+)</text>
        <dbReference type="Rhea" id="RHEA:66592"/>
        <dbReference type="Rhea" id="RHEA-COMP:13180"/>
        <dbReference type="Rhea" id="RHEA-COMP:16897"/>
        <dbReference type="Rhea" id="RHEA-COMP:17067"/>
        <dbReference type="ChEBI" id="CHEBI:15378"/>
        <dbReference type="ChEBI" id="CHEBI:136412"/>
        <dbReference type="ChEBI" id="CHEBI:157695"/>
        <dbReference type="ChEBI" id="CHEBI:167181"/>
        <dbReference type="EC" id="4.2.99.18"/>
    </reaction>
</comment>
<dbReference type="PROSITE" id="PS51066">
    <property type="entry name" value="ZF_FPG_2"/>
    <property type="match status" value="1"/>
</dbReference>
<keyword evidence="19" id="KW-1185">Reference proteome</keyword>
<proteinExistence type="inferred from homology"/>
<reference evidence="18 19" key="1">
    <citation type="journal article" date="2015" name="Genome Announc.">
        <title>Expanding the biotechnology potential of lactobacilli through comparative genomics of 213 strains and associated genera.</title>
        <authorList>
            <person name="Sun Z."/>
            <person name="Harris H.M."/>
            <person name="McCann A."/>
            <person name="Guo C."/>
            <person name="Argimon S."/>
            <person name="Zhang W."/>
            <person name="Yang X."/>
            <person name="Jeffery I.B."/>
            <person name="Cooney J.C."/>
            <person name="Kagawa T.F."/>
            <person name="Liu W."/>
            <person name="Song Y."/>
            <person name="Salvetti E."/>
            <person name="Wrobel A."/>
            <person name="Rasinkangas P."/>
            <person name="Parkhill J."/>
            <person name="Rea M.C."/>
            <person name="O'Sullivan O."/>
            <person name="Ritari J."/>
            <person name="Douillard F.P."/>
            <person name="Paul Ross R."/>
            <person name="Yang R."/>
            <person name="Briner A.E."/>
            <person name="Felis G.E."/>
            <person name="de Vos W.M."/>
            <person name="Barrangou R."/>
            <person name="Klaenhammer T.R."/>
            <person name="Caufield P.W."/>
            <person name="Cui Y."/>
            <person name="Zhang H."/>
            <person name="O'Toole P.W."/>
        </authorList>
    </citation>
    <scope>NUCLEOTIDE SEQUENCE [LARGE SCALE GENOMIC DNA]</scope>
    <source>
        <strain evidence="18 19">DSM 20534</strain>
    </source>
</reference>
<evidence type="ECO:0000256" key="12">
    <source>
        <dbReference type="ARBA" id="ARBA00023268"/>
    </source>
</evidence>
<evidence type="ECO:0000256" key="15">
    <source>
        <dbReference type="HAMAP-Rule" id="MF_00103"/>
    </source>
</evidence>
<evidence type="ECO:0000256" key="5">
    <source>
        <dbReference type="ARBA" id="ARBA00022763"/>
    </source>
</evidence>
<comment type="cofactor">
    <cofactor evidence="15">
        <name>Zn(2+)</name>
        <dbReference type="ChEBI" id="CHEBI:29105"/>
    </cofactor>
    <text evidence="15">Binds 1 zinc ion per subunit.</text>
</comment>
<dbReference type="PROSITE" id="PS51068">
    <property type="entry name" value="FPG_CAT"/>
    <property type="match status" value="1"/>
</dbReference>
<dbReference type="EMBL" id="AZCV01000006">
    <property type="protein sequence ID" value="KRK37279.1"/>
    <property type="molecule type" value="Genomic_DNA"/>
</dbReference>
<dbReference type="FunFam" id="1.10.8.50:FF:000003">
    <property type="entry name" value="Formamidopyrimidine-DNA glycosylase"/>
    <property type="match status" value="1"/>
</dbReference>
<dbReference type="Pfam" id="PF06831">
    <property type="entry name" value="H2TH"/>
    <property type="match status" value="1"/>
</dbReference>
<dbReference type="PANTHER" id="PTHR22993:SF9">
    <property type="entry name" value="FORMAMIDOPYRIMIDINE-DNA GLYCOSYLASE"/>
    <property type="match status" value="1"/>
</dbReference>
<dbReference type="EC" id="3.2.2.23" evidence="15"/>
<keyword evidence="9 15" id="KW-0238">DNA-binding</keyword>
<protein>
    <recommendedName>
        <fullName evidence="15">Formamidopyrimidine-DNA glycosylase</fullName>
        <shortName evidence="15">Fapy-DNA glycosylase</shortName>
        <ecNumber evidence="15">3.2.2.23</ecNumber>
    </recommendedName>
    <alternativeName>
        <fullName evidence="15">DNA-(apurinic or apyrimidinic site) lyase MutM</fullName>
        <shortName evidence="15">AP lyase MutM</shortName>
        <ecNumber evidence="15">4.2.99.18</ecNumber>
    </alternativeName>
</protein>
<evidence type="ECO:0000256" key="4">
    <source>
        <dbReference type="ARBA" id="ARBA00022723"/>
    </source>
</evidence>
<evidence type="ECO:0000259" key="17">
    <source>
        <dbReference type="PROSITE" id="PS51068"/>
    </source>
</evidence>
<evidence type="ECO:0000256" key="3">
    <source>
        <dbReference type="ARBA" id="ARBA00011245"/>
    </source>
</evidence>
<dbReference type="SMART" id="SM00898">
    <property type="entry name" value="Fapy_DNA_glyco"/>
    <property type="match status" value="1"/>
</dbReference>
<keyword evidence="7 15" id="KW-0378">Hydrolase</keyword>
<dbReference type="InterPro" id="IPR012319">
    <property type="entry name" value="FPG_cat"/>
</dbReference>
<dbReference type="InterPro" id="IPR010663">
    <property type="entry name" value="Znf_FPG/IleRS"/>
</dbReference>
<evidence type="ECO:0000256" key="14">
    <source>
        <dbReference type="ARBA" id="ARBA00044632"/>
    </source>
</evidence>
<feature type="binding site" evidence="15">
    <location>
        <position position="92"/>
    </location>
    <ligand>
        <name>DNA</name>
        <dbReference type="ChEBI" id="CHEBI:16991"/>
    </ligand>
</feature>
<dbReference type="CDD" id="cd08966">
    <property type="entry name" value="EcFpg-like_N"/>
    <property type="match status" value="1"/>
</dbReference>
<keyword evidence="8 15" id="KW-0862">Zinc</keyword>
<dbReference type="PATRIC" id="fig|1423722.3.peg.1420"/>
<evidence type="ECO:0000256" key="9">
    <source>
        <dbReference type="ARBA" id="ARBA00023125"/>
    </source>
</evidence>
<evidence type="ECO:0000313" key="18">
    <source>
        <dbReference type="EMBL" id="KRK37279.1"/>
    </source>
</evidence>
<dbReference type="InterPro" id="IPR010979">
    <property type="entry name" value="Ribosomal_uS13-like_H2TH"/>
</dbReference>
<sequence>MPELPEVETVRKSLIPQIKNKTIKDIKIPYEAIVVGDAQEFINSLRGETFIDVDRFGKYLVFRLTNDKSVVSHLRMEGKYHIVPQKTPLDKHEHLVYELTDGTDLRYADVRKFGRLQLVETGTEAVVTGISKLGPEPNSAAFTLDYFEAGLKTRKKNIKNVLLDQGIVTGLGNIYVDEVLWLSKIHPLTPANKLEHAEIAELFTAINEEITLAIQNHGTTVFTYLDASGHAGSMQNHLHAYSHGNEPCERCGTIMEKIKVSGRGTVFCPHCQVVK</sequence>
<dbReference type="NCBIfam" id="TIGR00577">
    <property type="entry name" value="fpg"/>
    <property type="match status" value="1"/>
</dbReference>
<comment type="caution">
    <text evidence="18">The sequence shown here is derived from an EMBL/GenBank/DDBJ whole genome shotgun (WGS) entry which is preliminary data.</text>
</comment>
<dbReference type="InterPro" id="IPR015886">
    <property type="entry name" value="H2TH_FPG"/>
</dbReference>
<dbReference type="InterPro" id="IPR035937">
    <property type="entry name" value="FPG_N"/>
</dbReference>
<dbReference type="EC" id="4.2.99.18" evidence="15"/>
<comment type="catalytic activity">
    <reaction evidence="1 15">
        <text>Hydrolysis of DNA containing ring-opened 7-methylguanine residues, releasing 2,6-diamino-4-hydroxy-5-(N-methyl)formamidopyrimidine.</text>
        <dbReference type="EC" id="3.2.2.23"/>
    </reaction>
</comment>
<dbReference type="GO" id="GO:0008270">
    <property type="term" value="F:zinc ion binding"/>
    <property type="evidence" value="ECO:0007669"/>
    <property type="project" value="UniProtKB-UniRule"/>
</dbReference>
<evidence type="ECO:0000256" key="10">
    <source>
        <dbReference type="ARBA" id="ARBA00023204"/>
    </source>
</evidence>
<feature type="binding site" evidence="15">
    <location>
        <position position="154"/>
    </location>
    <ligand>
        <name>DNA</name>
        <dbReference type="ChEBI" id="CHEBI:16991"/>
    </ligand>
</feature>
<evidence type="ECO:0000256" key="8">
    <source>
        <dbReference type="ARBA" id="ARBA00022833"/>
    </source>
</evidence>
<dbReference type="InterPro" id="IPR015887">
    <property type="entry name" value="DNA_glyclase_Znf_dom_DNA_BS"/>
</dbReference>
<feature type="domain" description="FPG-type" evidence="16">
    <location>
        <begin position="239"/>
        <end position="273"/>
    </location>
</feature>